<dbReference type="EMBL" id="CAUYUJ010001342">
    <property type="protein sequence ID" value="CAK0795463.1"/>
    <property type="molecule type" value="Genomic_DNA"/>
</dbReference>
<protein>
    <submittedName>
        <fullName evidence="1">Uncharacterized protein</fullName>
    </submittedName>
</protein>
<sequence length="142" mass="15113">LEGLPVRVRGARRYAVRGPCGPGPPAAASAGRSGMEAAVTPQILEALGAVLPEDAPAEHDAWHKVTFSSKHPARCAIKLRGVQCQTTLAACLTEEATLRVARACYVKLSAGESKEQVIKFRDEIYASIKGIMGITEAPPERH</sequence>
<keyword evidence="2" id="KW-1185">Reference proteome</keyword>
<evidence type="ECO:0000313" key="2">
    <source>
        <dbReference type="Proteomes" id="UP001189429"/>
    </source>
</evidence>
<comment type="caution">
    <text evidence="1">The sequence shown here is derived from an EMBL/GenBank/DDBJ whole genome shotgun (WGS) entry which is preliminary data.</text>
</comment>
<evidence type="ECO:0000313" key="1">
    <source>
        <dbReference type="EMBL" id="CAK0795463.1"/>
    </source>
</evidence>
<accession>A0ABN9PXK1</accession>
<name>A0ABN9PXK1_9DINO</name>
<reference evidence="1" key="1">
    <citation type="submission" date="2023-10" db="EMBL/GenBank/DDBJ databases">
        <authorList>
            <person name="Chen Y."/>
            <person name="Shah S."/>
            <person name="Dougan E. K."/>
            <person name="Thang M."/>
            <person name="Chan C."/>
        </authorList>
    </citation>
    <scope>NUCLEOTIDE SEQUENCE [LARGE SCALE GENOMIC DNA]</scope>
</reference>
<proteinExistence type="predicted"/>
<feature type="non-terminal residue" evidence="1">
    <location>
        <position position="1"/>
    </location>
</feature>
<organism evidence="1 2">
    <name type="scientific">Prorocentrum cordatum</name>
    <dbReference type="NCBI Taxonomy" id="2364126"/>
    <lineage>
        <taxon>Eukaryota</taxon>
        <taxon>Sar</taxon>
        <taxon>Alveolata</taxon>
        <taxon>Dinophyceae</taxon>
        <taxon>Prorocentrales</taxon>
        <taxon>Prorocentraceae</taxon>
        <taxon>Prorocentrum</taxon>
    </lineage>
</organism>
<gene>
    <name evidence="1" type="ORF">PCOR1329_LOCUS5139</name>
</gene>
<dbReference type="Proteomes" id="UP001189429">
    <property type="component" value="Unassembled WGS sequence"/>
</dbReference>